<dbReference type="Proteomes" id="UP001218218">
    <property type="component" value="Unassembled WGS sequence"/>
</dbReference>
<name>A0AAD6ZTY1_9AGAR</name>
<accession>A0AAD6ZTY1</accession>
<sequence>MVLTSSTSRATTRLQALVAGSSFGGEPPGGKIWASVLTYTATYKGHPRLKCQTLGTVRGPFLPQKEILNQKKKIKGLDPSLHVIKYPLTALRPLICRGCRALPPSATLGLPYATGSAEKCLPRAAAINRSGGGQPLPPQPTCSSNHRAIVPYGVIDFGAQADPGVVIAGLVAGMSDSSRGGYYTPAEHSFYYGSGAPHGDLYTPAPIVWQRPESVGRNQASHLVGIGPPPYTSILWVDSLLHNICSSFTNINQHSASLNDLSTPTPAQYYSQRLPPIAELSRMDVLMNMVQRLLDDNTEIKQRVGVLETGGISPLTPAPANRRIATQCRGRITQAKTRG</sequence>
<organism evidence="1 2">
    <name type="scientific">Mycena albidolilacea</name>
    <dbReference type="NCBI Taxonomy" id="1033008"/>
    <lineage>
        <taxon>Eukaryota</taxon>
        <taxon>Fungi</taxon>
        <taxon>Dikarya</taxon>
        <taxon>Basidiomycota</taxon>
        <taxon>Agaricomycotina</taxon>
        <taxon>Agaricomycetes</taxon>
        <taxon>Agaricomycetidae</taxon>
        <taxon>Agaricales</taxon>
        <taxon>Marasmiineae</taxon>
        <taxon>Mycenaceae</taxon>
        <taxon>Mycena</taxon>
    </lineage>
</organism>
<reference evidence="1" key="1">
    <citation type="submission" date="2023-03" db="EMBL/GenBank/DDBJ databases">
        <title>Massive genome expansion in bonnet fungi (Mycena s.s.) driven by repeated elements and novel gene families across ecological guilds.</title>
        <authorList>
            <consortium name="Lawrence Berkeley National Laboratory"/>
            <person name="Harder C.B."/>
            <person name="Miyauchi S."/>
            <person name="Viragh M."/>
            <person name="Kuo A."/>
            <person name="Thoen E."/>
            <person name="Andreopoulos B."/>
            <person name="Lu D."/>
            <person name="Skrede I."/>
            <person name="Drula E."/>
            <person name="Henrissat B."/>
            <person name="Morin E."/>
            <person name="Kohler A."/>
            <person name="Barry K."/>
            <person name="LaButti K."/>
            <person name="Morin E."/>
            <person name="Salamov A."/>
            <person name="Lipzen A."/>
            <person name="Mereny Z."/>
            <person name="Hegedus B."/>
            <person name="Baldrian P."/>
            <person name="Stursova M."/>
            <person name="Weitz H."/>
            <person name="Taylor A."/>
            <person name="Grigoriev I.V."/>
            <person name="Nagy L.G."/>
            <person name="Martin F."/>
            <person name="Kauserud H."/>
        </authorList>
    </citation>
    <scope>NUCLEOTIDE SEQUENCE</scope>
    <source>
        <strain evidence="1">CBHHK002</strain>
    </source>
</reference>
<dbReference type="EMBL" id="JARIHO010000027">
    <property type="protein sequence ID" value="KAJ7339700.1"/>
    <property type="molecule type" value="Genomic_DNA"/>
</dbReference>
<evidence type="ECO:0000313" key="2">
    <source>
        <dbReference type="Proteomes" id="UP001218218"/>
    </source>
</evidence>
<evidence type="ECO:0000313" key="1">
    <source>
        <dbReference type="EMBL" id="KAJ7339700.1"/>
    </source>
</evidence>
<gene>
    <name evidence="1" type="ORF">DFH08DRAFT_812077</name>
</gene>
<protein>
    <submittedName>
        <fullName evidence="1">Uncharacterized protein</fullName>
    </submittedName>
</protein>
<proteinExistence type="predicted"/>
<dbReference type="AlphaFoldDB" id="A0AAD6ZTY1"/>
<comment type="caution">
    <text evidence="1">The sequence shown here is derived from an EMBL/GenBank/DDBJ whole genome shotgun (WGS) entry which is preliminary data.</text>
</comment>
<keyword evidence="2" id="KW-1185">Reference proteome</keyword>